<dbReference type="EMBL" id="KV907498">
    <property type="protein sequence ID" value="OOF96627.1"/>
    <property type="molecule type" value="Genomic_DNA"/>
</dbReference>
<proteinExistence type="predicted"/>
<keyword evidence="2" id="KW-1185">Reference proteome</keyword>
<dbReference type="AlphaFoldDB" id="A0A1R3RQ58"/>
<dbReference type="Proteomes" id="UP000188318">
    <property type="component" value="Unassembled WGS sequence"/>
</dbReference>
<protein>
    <submittedName>
        <fullName evidence="1">Uncharacterized protein</fullName>
    </submittedName>
</protein>
<evidence type="ECO:0000313" key="1">
    <source>
        <dbReference type="EMBL" id="OOF96627.1"/>
    </source>
</evidence>
<sequence>MERSVTIWRPDVCFADLKSRVLGCWPIIGRLSTPWYYYDGLECVSPCLRMYAWAKKYYEEIGACILNEE</sequence>
<reference evidence="2" key="1">
    <citation type="journal article" date="2017" name="Genome Biol.">
        <title>Comparative genomics reveals high biological diversity and specific adaptations in the industrially and medically important fungal genus Aspergillus.</title>
        <authorList>
            <person name="de Vries R.P."/>
            <person name="Riley R."/>
            <person name="Wiebenga A."/>
            <person name="Aguilar-Osorio G."/>
            <person name="Amillis S."/>
            <person name="Uchima C.A."/>
            <person name="Anderluh G."/>
            <person name="Asadollahi M."/>
            <person name="Askin M."/>
            <person name="Barry K."/>
            <person name="Battaglia E."/>
            <person name="Bayram O."/>
            <person name="Benocci T."/>
            <person name="Braus-Stromeyer S.A."/>
            <person name="Caldana C."/>
            <person name="Canovas D."/>
            <person name="Cerqueira G.C."/>
            <person name="Chen F."/>
            <person name="Chen W."/>
            <person name="Choi C."/>
            <person name="Clum A."/>
            <person name="Dos Santos R.A."/>
            <person name="Damasio A.R."/>
            <person name="Diallinas G."/>
            <person name="Emri T."/>
            <person name="Fekete E."/>
            <person name="Flipphi M."/>
            <person name="Freyberg S."/>
            <person name="Gallo A."/>
            <person name="Gournas C."/>
            <person name="Habgood R."/>
            <person name="Hainaut M."/>
            <person name="Harispe M.L."/>
            <person name="Henrissat B."/>
            <person name="Hilden K.S."/>
            <person name="Hope R."/>
            <person name="Hossain A."/>
            <person name="Karabika E."/>
            <person name="Karaffa L."/>
            <person name="Karanyi Z."/>
            <person name="Krasevec N."/>
            <person name="Kuo A."/>
            <person name="Kusch H."/>
            <person name="LaButti K."/>
            <person name="Lagendijk E.L."/>
            <person name="Lapidus A."/>
            <person name="Levasseur A."/>
            <person name="Lindquist E."/>
            <person name="Lipzen A."/>
            <person name="Logrieco A.F."/>
            <person name="MacCabe A."/>
            <person name="Maekelae M.R."/>
            <person name="Malavazi I."/>
            <person name="Melin P."/>
            <person name="Meyer V."/>
            <person name="Mielnichuk N."/>
            <person name="Miskei M."/>
            <person name="Molnar A.P."/>
            <person name="Mule G."/>
            <person name="Ngan C.Y."/>
            <person name="Orejas M."/>
            <person name="Orosz E."/>
            <person name="Ouedraogo J.P."/>
            <person name="Overkamp K.M."/>
            <person name="Park H.-S."/>
            <person name="Perrone G."/>
            <person name="Piumi F."/>
            <person name="Punt P.J."/>
            <person name="Ram A.F."/>
            <person name="Ramon A."/>
            <person name="Rauscher S."/>
            <person name="Record E."/>
            <person name="Riano-Pachon D.M."/>
            <person name="Robert V."/>
            <person name="Roehrig J."/>
            <person name="Ruller R."/>
            <person name="Salamov A."/>
            <person name="Salih N.S."/>
            <person name="Samson R.A."/>
            <person name="Sandor E."/>
            <person name="Sanguinetti M."/>
            <person name="Schuetze T."/>
            <person name="Sepcic K."/>
            <person name="Shelest E."/>
            <person name="Sherlock G."/>
            <person name="Sophianopoulou V."/>
            <person name="Squina F.M."/>
            <person name="Sun H."/>
            <person name="Susca A."/>
            <person name="Todd R.B."/>
            <person name="Tsang A."/>
            <person name="Unkles S.E."/>
            <person name="van de Wiele N."/>
            <person name="van Rossen-Uffink D."/>
            <person name="Oliveira J.V."/>
            <person name="Vesth T.C."/>
            <person name="Visser J."/>
            <person name="Yu J.-H."/>
            <person name="Zhou M."/>
            <person name="Andersen M.R."/>
            <person name="Archer D.B."/>
            <person name="Baker S.E."/>
            <person name="Benoit I."/>
            <person name="Brakhage A.A."/>
            <person name="Braus G.H."/>
            <person name="Fischer R."/>
            <person name="Frisvad J.C."/>
            <person name="Goldman G.H."/>
            <person name="Houbraken J."/>
            <person name="Oakley B."/>
            <person name="Pocsi I."/>
            <person name="Scazzocchio C."/>
            <person name="Seiboth B."/>
            <person name="vanKuyk P.A."/>
            <person name="Wortman J."/>
            <person name="Dyer P.S."/>
            <person name="Grigoriev I.V."/>
        </authorList>
    </citation>
    <scope>NUCLEOTIDE SEQUENCE [LARGE SCALE GENOMIC DNA]</scope>
    <source>
        <strain evidence="2">ITEM 5010</strain>
    </source>
</reference>
<organism evidence="1 2">
    <name type="scientific">Aspergillus carbonarius (strain ITEM 5010)</name>
    <dbReference type="NCBI Taxonomy" id="602072"/>
    <lineage>
        <taxon>Eukaryota</taxon>
        <taxon>Fungi</taxon>
        <taxon>Dikarya</taxon>
        <taxon>Ascomycota</taxon>
        <taxon>Pezizomycotina</taxon>
        <taxon>Eurotiomycetes</taxon>
        <taxon>Eurotiomycetidae</taxon>
        <taxon>Eurotiales</taxon>
        <taxon>Aspergillaceae</taxon>
        <taxon>Aspergillus</taxon>
        <taxon>Aspergillus subgen. Circumdati</taxon>
    </lineage>
</organism>
<name>A0A1R3RQ58_ASPC5</name>
<dbReference type="VEuPathDB" id="FungiDB:ASPCADRAFT_206811"/>
<evidence type="ECO:0000313" key="2">
    <source>
        <dbReference type="Proteomes" id="UP000188318"/>
    </source>
</evidence>
<accession>A0A1R3RQ58</accession>
<gene>
    <name evidence="1" type="ORF">ASPCADRAFT_206811</name>
</gene>